<dbReference type="HOGENOM" id="CLU_099771_0_0_9"/>
<evidence type="ECO:0000313" key="3">
    <source>
        <dbReference type="EMBL" id="BAM47840.1"/>
    </source>
</evidence>
<evidence type="ECO:0000259" key="2">
    <source>
        <dbReference type="PROSITE" id="PS51371"/>
    </source>
</evidence>
<feature type="domain" description="CBS" evidence="2">
    <location>
        <begin position="100"/>
        <end position="159"/>
    </location>
</feature>
<protein>
    <recommendedName>
        <fullName evidence="2">CBS domain-containing protein</fullName>
    </recommendedName>
</protein>
<dbReference type="OrthoDB" id="49104at2"/>
<keyword evidence="4" id="KW-1185">Reference proteome</keyword>
<dbReference type="AlphaFoldDB" id="K0IZ62"/>
<evidence type="ECO:0000256" key="1">
    <source>
        <dbReference type="PROSITE-ProRule" id="PRU00703"/>
    </source>
</evidence>
<sequence>MERAERFIVAFNKIEKYFNQQIDDTSYVPFFRAVLRLRKTDAIVNRYHNDLLEYSELRNAIVHERTEVNYTIADPHIEVVEAIEKIAAEMVAPKLVIPTFAKTLKVLQADLTVKSVLNVIRETKFTQFPVYRSKQFVGLITDKTVLHWLAGQLNGNFNEILKTPIIQLVDDRESEPNYHFIPRTMDIYQAESLLLKMYKKHQGIAALLITEDGKPNQKLLGMVTPSDLLHVP</sequence>
<accession>K0IZ62</accession>
<dbReference type="eggNOG" id="COG1253">
    <property type="taxonomic scope" value="Bacteria"/>
</dbReference>
<dbReference type="Gene3D" id="3.10.580.10">
    <property type="entry name" value="CBS-domain"/>
    <property type="match status" value="1"/>
</dbReference>
<dbReference type="InterPro" id="IPR000644">
    <property type="entry name" value="CBS_dom"/>
</dbReference>
<evidence type="ECO:0000313" key="4">
    <source>
        <dbReference type="Proteomes" id="UP000006294"/>
    </source>
</evidence>
<reference evidence="3 4" key="1">
    <citation type="submission" date="2011-01" db="EMBL/GenBank/DDBJ databases">
        <title>Whole genome sequence of Amphibacillus xylinus NBRC 15112.</title>
        <authorList>
            <person name="Nakazawa H."/>
            <person name="Katano Y."/>
            <person name="Nakamura S."/>
            <person name="Sasagawa M."/>
            <person name="Fukada J."/>
            <person name="Arai T."/>
            <person name="Sasakura N."/>
            <person name="Mochizuki D."/>
            <person name="Hosoyama A."/>
            <person name="Harada K."/>
            <person name="Horikawa H."/>
            <person name="Kato Y."/>
            <person name="Harada T."/>
            <person name="Sasaki K."/>
            <person name="Sekiguchi M."/>
            <person name="Hodoyama M."/>
            <person name="Nishiko R."/>
            <person name="Narita H."/>
            <person name="Hanamaki A."/>
            <person name="Hata C."/>
            <person name="Konno Y."/>
            <person name="Niimura Y."/>
            <person name="Yamazaki S."/>
            <person name="Fujita N."/>
        </authorList>
    </citation>
    <scope>NUCLEOTIDE SEQUENCE [LARGE SCALE GENOMIC DNA]</scope>
    <source>
        <strain evidence="4">ATCC 51415 / DSM 6626 / JCM 7361 / LMG 17667 / NBRC 15112 / Ep01</strain>
    </source>
</reference>
<dbReference type="Proteomes" id="UP000006294">
    <property type="component" value="Chromosome"/>
</dbReference>
<name>K0IZ62_AMPXN</name>
<feature type="domain" description="CBS" evidence="2">
    <location>
        <begin position="174"/>
        <end position="232"/>
    </location>
</feature>
<dbReference type="KEGG" id="axl:AXY_17080"/>
<organism evidence="3 4">
    <name type="scientific">Amphibacillus xylanus (strain ATCC 51415 / DSM 6626 / JCM 7361 / LMG 17667 / NBRC 15112 / Ep01)</name>
    <dbReference type="NCBI Taxonomy" id="698758"/>
    <lineage>
        <taxon>Bacteria</taxon>
        <taxon>Bacillati</taxon>
        <taxon>Bacillota</taxon>
        <taxon>Bacilli</taxon>
        <taxon>Bacillales</taxon>
        <taxon>Bacillaceae</taxon>
        <taxon>Amphibacillus</taxon>
    </lineage>
</organism>
<keyword evidence="1" id="KW-0129">CBS domain</keyword>
<dbReference type="InterPro" id="IPR046342">
    <property type="entry name" value="CBS_dom_sf"/>
</dbReference>
<proteinExistence type="predicted"/>
<dbReference type="PROSITE" id="PS51371">
    <property type="entry name" value="CBS"/>
    <property type="match status" value="2"/>
</dbReference>
<dbReference type="Pfam" id="PF00571">
    <property type="entry name" value="CBS"/>
    <property type="match status" value="2"/>
</dbReference>
<gene>
    <name evidence="3" type="ordered locus">AXY_17080</name>
</gene>
<dbReference type="SUPFAM" id="SSF54631">
    <property type="entry name" value="CBS-domain pair"/>
    <property type="match status" value="1"/>
</dbReference>
<dbReference type="STRING" id="698758.AXY_17080"/>
<dbReference type="EMBL" id="AP012050">
    <property type="protein sequence ID" value="BAM47840.1"/>
    <property type="molecule type" value="Genomic_DNA"/>
</dbReference>